<reference evidence="2 3" key="1">
    <citation type="submission" date="2019-09" db="EMBL/GenBank/DDBJ databases">
        <authorList>
            <person name="Park J.-S."/>
            <person name="Choi H.-J."/>
        </authorList>
    </citation>
    <scope>NUCLEOTIDE SEQUENCE [LARGE SCALE GENOMIC DNA]</scope>
    <source>
        <strain evidence="2 3">176SS1-4</strain>
    </source>
</reference>
<dbReference type="Pfam" id="PF00128">
    <property type="entry name" value="Alpha-amylase"/>
    <property type="match status" value="1"/>
</dbReference>
<sequence length="774" mass="86258">MKLPTACYRLQFRQGMDFDRAAELVPYLADLGISHLYASPLFTAQTGSTHGYDVIDPGEIDPALGGREGLARLSGTLKEHGLGLILDIVPNHMAFSPETPWLRDILRRGTASRYVRHFDIDPAAERIRLPWLTAPFEEVVKGEGFSVEDDPDGPVLVTGGLRVALAETGSLEAARGGDPEAIRALHAEQPWRLVHWRTEHDALSHRRFFSVTGLIGVRVEDEAVFDDTHRLLLELVDEGTVDGIRIDHIDGLADPKDYLDRLRARVLETPVWVEKILSGPERLPPDWPVQGTTGYVVSRALSRLLTDRDGLERISETYRAATGRTDSVEEVIRRARHQVMTEDLAAELWTLHRMFAEIAAQDPLGSEFGPETLRDALLEFIAAFPRYRTYMTADRISEADAKLVRDTAARAEQHLTQPGAVPFLADVLTRPGPETAPLRLRLQQVTGAAVAKSQEDTSFYREVRLLSANEVGGEPDDDPLGVEGFHRAMERRAERMPHGLSLTSSHDTKRSEDARMRIAAITREAESFEAWFRICRGFAPERLDTNLVWYVAQTFLAMEPGDGDTAQRLADHVVKALREAKSESFWTAPDLELEEAAQTYVRRLAAHFPRHAREVDPIVASAERLSLVQAALKLTIPGIPDIYQGCELGNYALTDPDNRREVDFDLRRAAFENPEHLTSSLDRQKLSLTRRLLQLRRDNPELFLSGSYRRLPAPPGVCAFERAGGGRRMTAAMAISGAVEALDEVLAPEDCLWPPEELSDEAFVRIGLADATGT</sequence>
<dbReference type="Proteomes" id="UP000326554">
    <property type="component" value="Unassembled WGS sequence"/>
</dbReference>
<gene>
    <name evidence="2" type="primary">treY</name>
    <name evidence="2" type="ORF">F3S47_09935</name>
</gene>
<proteinExistence type="predicted"/>
<dbReference type="AlphaFoldDB" id="A0A5J5GI94"/>
<dbReference type="SMART" id="SM00642">
    <property type="entry name" value="Aamy"/>
    <property type="match status" value="1"/>
</dbReference>
<dbReference type="PANTHER" id="PTHR10357:SF216">
    <property type="entry name" value="MALTOOLIGOSYL TREHALOSE SYNTHASE-RELATED"/>
    <property type="match status" value="1"/>
</dbReference>
<dbReference type="SUPFAM" id="SSF51445">
    <property type="entry name" value="(Trans)glycosidases"/>
    <property type="match status" value="1"/>
</dbReference>
<dbReference type="Gene3D" id="1.10.150.200">
    <property type="entry name" value="Maltooligosyl trehalose synthase, domain 3"/>
    <property type="match status" value="1"/>
</dbReference>
<dbReference type="CDD" id="cd11336">
    <property type="entry name" value="AmyAc_MTSase"/>
    <property type="match status" value="1"/>
</dbReference>
<dbReference type="InterPro" id="IPR017853">
    <property type="entry name" value="GH"/>
</dbReference>
<dbReference type="Gene3D" id="3.30.1590.10">
    <property type="entry name" value="Maltooligosyl trehalose synthase, domain 2"/>
    <property type="match status" value="1"/>
</dbReference>
<keyword evidence="3" id="KW-1185">Reference proteome</keyword>
<dbReference type="GO" id="GO:0005992">
    <property type="term" value="P:trehalose biosynthetic process"/>
    <property type="evidence" value="ECO:0007669"/>
    <property type="project" value="TreeGrafter"/>
</dbReference>
<organism evidence="2 3">
    <name type="scientific">Histidinibacterium aquaticum</name>
    <dbReference type="NCBI Taxonomy" id="2613962"/>
    <lineage>
        <taxon>Bacteria</taxon>
        <taxon>Pseudomonadati</taxon>
        <taxon>Pseudomonadota</taxon>
        <taxon>Alphaproteobacteria</taxon>
        <taxon>Rhodobacterales</taxon>
        <taxon>Paracoccaceae</taxon>
        <taxon>Histidinibacterium</taxon>
    </lineage>
</organism>
<dbReference type="InterPro" id="IPR012767">
    <property type="entry name" value="Trehalose_TreY"/>
</dbReference>
<evidence type="ECO:0000259" key="1">
    <source>
        <dbReference type="SMART" id="SM00642"/>
    </source>
</evidence>
<dbReference type="PANTHER" id="PTHR10357">
    <property type="entry name" value="ALPHA-AMYLASE FAMILY MEMBER"/>
    <property type="match status" value="1"/>
</dbReference>
<dbReference type="EMBL" id="VYQE01000003">
    <property type="protein sequence ID" value="KAA9007837.1"/>
    <property type="molecule type" value="Genomic_DNA"/>
</dbReference>
<dbReference type="InterPro" id="IPR013797">
    <property type="entry name" value="Maltooligo_trehalose_synth_4"/>
</dbReference>
<dbReference type="GO" id="GO:0047470">
    <property type="term" value="F:(1,4)-alpha-D-glucan 1-alpha-D-glucosylmutase activity"/>
    <property type="evidence" value="ECO:0007669"/>
    <property type="project" value="TreeGrafter"/>
</dbReference>
<dbReference type="NCBIfam" id="TIGR02401">
    <property type="entry name" value="trehalose_TreY"/>
    <property type="match status" value="1"/>
</dbReference>
<name>A0A5J5GI94_9RHOB</name>
<dbReference type="Gene3D" id="1.10.10.470">
    <property type="entry name" value="Maltooligosyl trehalose synthase, domain 4"/>
    <property type="match status" value="1"/>
</dbReference>
<evidence type="ECO:0000313" key="2">
    <source>
        <dbReference type="EMBL" id="KAA9007837.1"/>
    </source>
</evidence>
<dbReference type="RefSeq" id="WP_150445119.1">
    <property type="nucleotide sequence ID" value="NZ_VYQE01000003.1"/>
</dbReference>
<accession>A0A5J5GI94</accession>
<dbReference type="InterPro" id="IPR006047">
    <property type="entry name" value="GH13_cat_dom"/>
</dbReference>
<feature type="domain" description="Glycosyl hydrolase family 13 catalytic" evidence="1">
    <location>
        <begin position="5"/>
        <end position="696"/>
    </location>
</feature>
<dbReference type="GO" id="GO:0030980">
    <property type="term" value="P:alpha-glucan catabolic process"/>
    <property type="evidence" value="ECO:0007669"/>
    <property type="project" value="TreeGrafter"/>
</dbReference>
<evidence type="ECO:0000313" key="3">
    <source>
        <dbReference type="Proteomes" id="UP000326554"/>
    </source>
</evidence>
<comment type="caution">
    <text evidence="2">The sequence shown here is derived from an EMBL/GenBank/DDBJ whole genome shotgun (WGS) entry which is preliminary data.</text>
</comment>
<protein>
    <submittedName>
        <fullName evidence="2">Malto-oligosyltrehalose synthase</fullName>
    </submittedName>
</protein>
<dbReference type="Gene3D" id="3.20.20.80">
    <property type="entry name" value="Glycosidases"/>
    <property type="match status" value="1"/>
</dbReference>